<evidence type="ECO:0000313" key="2">
    <source>
        <dbReference type="EMBL" id="OJJ14256.1"/>
    </source>
</evidence>
<keyword evidence="1" id="KW-0472">Membrane</keyword>
<evidence type="ECO:0008006" key="4">
    <source>
        <dbReference type="Google" id="ProtNLM"/>
    </source>
</evidence>
<comment type="caution">
    <text evidence="2">The sequence shown here is derived from an EMBL/GenBank/DDBJ whole genome shotgun (WGS) entry which is preliminary data.</text>
</comment>
<keyword evidence="3" id="KW-1185">Reference proteome</keyword>
<dbReference type="InterPro" id="IPR011009">
    <property type="entry name" value="Kinase-like_dom_sf"/>
</dbReference>
<dbReference type="SUPFAM" id="SSF56112">
    <property type="entry name" value="Protein kinase-like (PK-like)"/>
    <property type="match status" value="1"/>
</dbReference>
<keyword evidence="1" id="KW-0812">Transmembrane</keyword>
<gene>
    <name evidence="2" type="ORF">BI308_25105</name>
</gene>
<protein>
    <recommendedName>
        <fullName evidence="4">Protein kinase domain-containing protein</fullName>
    </recommendedName>
</protein>
<keyword evidence="1" id="KW-1133">Transmembrane helix</keyword>
<dbReference type="Proteomes" id="UP000183940">
    <property type="component" value="Unassembled WGS sequence"/>
</dbReference>
<accession>A0A1L9QJI6</accession>
<organism evidence="2 3">
    <name type="scientific">Roseofilum reptotaenium AO1-A</name>
    <dbReference type="NCBI Taxonomy" id="1925591"/>
    <lineage>
        <taxon>Bacteria</taxon>
        <taxon>Bacillati</taxon>
        <taxon>Cyanobacteriota</taxon>
        <taxon>Cyanophyceae</taxon>
        <taxon>Desertifilales</taxon>
        <taxon>Desertifilaceae</taxon>
        <taxon>Roseofilum</taxon>
    </lineage>
</organism>
<feature type="transmembrane region" description="Helical" evidence="1">
    <location>
        <begin position="7"/>
        <end position="26"/>
    </location>
</feature>
<evidence type="ECO:0000256" key="1">
    <source>
        <dbReference type="SAM" id="Phobius"/>
    </source>
</evidence>
<dbReference type="Gene3D" id="1.10.510.10">
    <property type="entry name" value="Transferase(Phosphotransferase) domain 1"/>
    <property type="match status" value="1"/>
</dbReference>
<feature type="transmembrane region" description="Helical" evidence="1">
    <location>
        <begin position="91"/>
        <end position="114"/>
    </location>
</feature>
<name>A0A1L9QJI6_9CYAN</name>
<dbReference type="EMBL" id="MLAW01000082">
    <property type="protein sequence ID" value="OJJ14256.1"/>
    <property type="molecule type" value="Genomic_DNA"/>
</dbReference>
<dbReference type="STRING" id="1925591.BI308_25105"/>
<dbReference type="AlphaFoldDB" id="A0A1L9QJI6"/>
<sequence length="137" mass="14999">MGAWSDVYSLAAVLYWLLTGVVPPSTDDRDRGKQTLKSVTELNPEISDRVKNAIEEGMKIKPDARPQTVKKWLNKLGGYRLSLDCFDSPKWGAVGAIAGIVAALGTVAGLYIAWMSWKNSTPSPQVEPTPNQLKIKN</sequence>
<proteinExistence type="predicted"/>
<evidence type="ECO:0000313" key="3">
    <source>
        <dbReference type="Proteomes" id="UP000183940"/>
    </source>
</evidence>
<reference evidence="2" key="1">
    <citation type="submission" date="2016-10" db="EMBL/GenBank/DDBJ databases">
        <title>CRISPR-Cas defence system in Roseofilum reptotaenium: evidence of a bacteriophage-cyanobacterium arms race in the coral black band disease.</title>
        <authorList>
            <person name="Buerger P."/>
            <person name="Wood-Charlson E.M."/>
            <person name="Weynberg K.D."/>
            <person name="Willis B."/>
            <person name="Van Oppen M.J."/>
        </authorList>
    </citation>
    <scope>NUCLEOTIDE SEQUENCE [LARGE SCALE GENOMIC DNA]</scope>
    <source>
        <strain evidence="2">AO1-A</strain>
    </source>
</reference>